<dbReference type="AlphaFoldDB" id="A0A1R0H542"/>
<dbReference type="InterPro" id="IPR057307">
    <property type="entry name" value="PEP5_VPS11_N"/>
</dbReference>
<name>A0A1R0H542_9FUNG</name>
<dbReference type="OrthoDB" id="26184at2759"/>
<proteinExistence type="predicted"/>
<gene>
    <name evidence="2" type="ORF">AYI68_g1595</name>
</gene>
<evidence type="ECO:0000259" key="1">
    <source>
        <dbReference type="Pfam" id="PF23341"/>
    </source>
</evidence>
<dbReference type="Pfam" id="PF23341">
    <property type="entry name" value="PEP5_VPS11_N"/>
    <property type="match status" value="1"/>
</dbReference>
<accession>A0A1R0H542</accession>
<evidence type="ECO:0000313" key="2">
    <source>
        <dbReference type="EMBL" id="OLY84243.1"/>
    </source>
</evidence>
<dbReference type="Proteomes" id="UP000187455">
    <property type="component" value="Unassembled WGS sequence"/>
</dbReference>
<protein>
    <recommendedName>
        <fullName evidence="1">PEP5/VPS11 N-terminal domain-containing protein</fullName>
    </recommendedName>
</protein>
<dbReference type="EMBL" id="LSSL01000563">
    <property type="protein sequence ID" value="OLY84243.1"/>
    <property type="molecule type" value="Genomic_DNA"/>
</dbReference>
<comment type="caution">
    <text evidence="2">The sequence shown here is derived from an EMBL/GenBank/DDBJ whole genome shotgun (WGS) entry which is preliminary data.</text>
</comment>
<evidence type="ECO:0000313" key="3">
    <source>
        <dbReference type="Proteomes" id="UP000187455"/>
    </source>
</evidence>
<reference evidence="2 3" key="1">
    <citation type="journal article" date="2016" name="Mol. Biol. Evol.">
        <title>Genome-Wide Survey of Gut Fungi (Harpellales) Reveals the First Horizontally Transferred Ubiquitin Gene from a Mosquito Host.</title>
        <authorList>
            <person name="Wang Y."/>
            <person name="White M.M."/>
            <person name="Kvist S."/>
            <person name="Moncalvo J.M."/>
        </authorList>
    </citation>
    <scope>NUCLEOTIDE SEQUENCE [LARGE SCALE GENOMIC DNA]</scope>
    <source>
        <strain evidence="2 3">ALG-7-W6</strain>
    </source>
</reference>
<feature type="domain" description="PEP5/VPS11 N-terminal" evidence="1">
    <location>
        <begin position="13"/>
        <end position="78"/>
    </location>
</feature>
<organism evidence="2 3">
    <name type="scientific">Smittium mucronatum</name>
    <dbReference type="NCBI Taxonomy" id="133383"/>
    <lineage>
        <taxon>Eukaryota</taxon>
        <taxon>Fungi</taxon>
        <taxon>Fungi incertae sedis</taxon>
        <taxon>Zoopagomycota</taxon>
        <taxon>Kickxellomycotina</taxon>
        <taxon>Harpellomycetes</taxon>
        <taxon>Harpellales</taxon>
        <taxon>Legeriomycetaceae</taxon>
        <taxon>Smittium</taxon>
    </lineage>
</organism>
<sequence>MFSNQEILEIKDNLIRRISIERPHNSPFPVTAVSVNCSISKIAIGFGNGCIFSITGDILNGKKVSQNLIYEANEPITSNIYQPLYHCIFILP</sequence>
<keyword evidence="3" id="KW-1185">Reference proteome</keyword>